<reference evidence="1" key="5">
    <citation type="submission" date="2016-08" db="EMBL/GenBank/DDBJ databases">
        <authorList>
            <person name="Satsunkevich N.E."/>
            <person name="Valentovich L.N."/>
            <person name="Kolomiets E.I."/>
            <person name="Titok M.A."/>
        </authorList>
    </citation>
    <scope>NUCLEOTIDE SEQUENCE</scope>
    <source>
        <strain evidence="1">72</strain>
        <plasmid evidence="1">pBS72</plasmid>
    </source>
</reference>
<reference evidence="1" key="1">
    <citation type="journal article" date="2002" name="Mikrobiologiia">
        <title>Soil strain of Bacillus subtilis harboring a large plasmid that mediates high-frequency conjugal mobilization.</title>
        <authorList>
            <person name="Lotareva O.V."/>
            <person name="Poluektova E.U."/>
            <person name="Titok M.A."/>
            <person name="Prozorov A.A."/>
        </authorList>
    </citation>
    <scope>NUCLEOTIDE SEQUENCE</scope>
    <source>
        <strain evidence="1">72</strain>
        <plasmid evidence="1">pBS72</plasmid>
    </source>
</reference>
<dbReference type="EMBL" id="KX711616">
    <property type="protein sequence ID" value="APB62349.1"/>
    <property type="molecule type" value="Genomic_DNA"/>
</dbReference>
<protein>
    <submittedName>
        <fullName evidence="1">Uncharacterized protein</fullName>
    </submittedName>
</protein>
<organism evidence="1">
    <name type="scientific">Bacillus subtilis</name>
    <dbReference type="NCBI Taxonomy" id="1423"/>
    <lineage>
        <taxon>Bacteria</taxon>
        <taxon>Bacillati</taxon>
        <taxon>Bacillota</taxon>
        <taxon>Bacilli</taxon>
        <taxon>Bacillales</taxon>
        <taxon>Bacillaceae</taxon>
        <taxon>Bacillus</taxon>
    </lineage>
</organism>
<name>A0A1J0AKV4_BACIU</name>
<evidence type="ECO:0000313" key="1">
    <source>
        <dbReference type="EMBL" id="APB62349.1"/>
    </source>
</evidence>
<dbReference type="RefSeq" id="WP_072557118.1">
    <property type="nucleotide sequence ID" value="NZ_CP035396.1"/>
</dbReference>
<proteinExistence type="predicted"/>
<accession>A0A1J0AKV4</accession>
<dbReference type="AlphaFoldDB" id="A0A1J0AKV4"/>
<reference evidence="1" key="2">
    <citation type="journal article" date="2003" name="Plasmid">
        <title>Bacillus subtilis soil isolates: plasmid replicon analysis and construction of a new theta-replicating vector.</title>
        <authorList>
            <person name="Titok M.A."/>
            <person name="Chapuis J."/>
            <person name="Selezneva Y.V."/>
            <person name="Lagodich A.V."/>
            <person name="Prokulevich V.A."/>
            <person name="Ehrlich S.D."/>
            <person name="Janniere L."/>
        </authorList>
    </citation>
    <scope>NUCLEOTIDE SEQUENCE</scope>
    <source>
        <strain evidence="1">72</strain>
        <plasmid evidence="1">pBS72</plasmid>
    </source>
</reference>
<geneLocation type="plasmid" evidence="1">
    <name>pBS72</name>
</geneLocation>
<reference evidence="1" key="4">
    <citation type="journal article" date="2006" name="Microbiology">
        <title>The replicative polymerases PolC and DnaE are required for theta replication of the Bacillus subtilis plasmid pBS72.</title>
        <authorList>
            <person name="Titok M."/>
            <person name="Suski C."/>
            <person name="Dalmais B."/>
            <person name="Ehrlich S.D."/>
            <person name="Janniere L."/>
        </authorList>
    </citation>
    <scope>NUCLEOTIDE SEQUENCE</scope>
    <source>
        <strain evidence="1">72</strain>
        <plasmid evidence="1">pBS72</plasmid>
    </source>
</reference>
<gene>
    <name evidence="1" type="ORF">pBS72_0800</name>
</gene>
<keyword evidence="1" id="KW-0614">Plasmid</keyword>
<sequence length="86" mass="10263">MTKNDIALVIARYYSDLEQELELTEEEKELANDPNDTKHYQDKCDVVIEKLRLLSNIRRDLRISDIKFWRGLKIAERQNKKELTTP</sequence>
<reference evidence="1" key="3">
    <citation type="journal article" date="2004" name="Mol. Biol. (Mosk.)">
        <title>The replication system of plasmids from Bacillus subtilis environmental isolates.</title>
        <authorList>
            <person name="Lagodich A.V."/>
            <person name="Shtaniuk Iu.V."/>
            <person name="Prozorov A.A."/>
            <person name="Titok M.A."/>
        </authorList>
    </citation>
    <scope>NUCLEOTIDE SEQUENCE</scope>
    <source>
        <strain evidence="1">72</strain>
        <plasmid evidence="1">pBS72</plasmid>
    </source>
</reference>